<comment type="caution">
    <text evidence="2">The sequence shown here is derived from an EMBL/GenBank/DDBJ whole genome shotgun (WGS) entry which is preliminary data.</text>
</comment>
<feature type="compositionally biased region" description="Low complexity" evidence="1">
    <location>
        <begin position="576"/>
        <end position="637"/>
    </location>
</feature>
<dbReference type="AlphaFoldDB" id="A0A9W7D591"/>
<sequence>MHQNDPNTFSSTGCSSADLGDVTVYAADGKCYRDETKSFKVVPGAGGLDTTIITYSDDKCSENAFSTTLDQSDLAAGCVDTNDGKASTNYIPGNWPIAVDVSGVYVDCNGPPSKLALSAAADNTCAQTSPTCDAPSKKDCATSVTYLDYLATAFGDKPYLIKHAYIGGTGCPSDKRGHLTAYAADGTCYEDGSTSFKVVPMGGGTNTIITTFSDTTCTTGGTTVTITGADLMNNLCVDDTAKYYTSATWPVLSSDGVYDKDDCSLTPSKMGFSPGDSCTPSDECAVETVGSISAYTAKKCTPASDYFSMIEAAFGLTPFLIQETFAESTCDEVSSVDVFAADGSCHVLGDAASAFMVTLNADGTAKMEIFATADCSDTGALPVTFTTDGSCDSTTSMRSYVGGQLTKLTAVTTYSDAGCTEPVQVMFTGAATCTPQADPANPTCTLAGSSGLYVTKDCTNDYQTFLISIFGDTPYVIAELYEDSKDGQTCGILQGIVASLADSNCHASLDAGKASFRITLGETDGTATVELFDDGNCPSAPSTIPITKDDFDDHKCQDDNNMKFAFGGAPPGGWAGSNTGSKSGSSTGSKTGSTTGSKSGSNTGSKTGSKTGSPTGSESGSSDSTPTPTSTATTGSGTSIAASVWSISALASLLTATAVLGAVLA</sequence>
<name>A0A9W7D591_9STRA</name>
<evidence type="ECO:0000256" key="1">
    <source>
        <dbReference type="SAM" id="MobiDB-lite"/>
    </source>
</evidence>
<gene>
    <name evidence="2" type="ORF">Pfra01_002540300</name>
</gene>
<dbReference type="PANTHER" id="PTHR33714">
    <property type="entry name" value="COUNTING FACTOR-ASSOCIATED PROTEIN A-RELATED"/>
    <property type="match status" value="1"/>
</dbReference>
<proteinExistence type="predicted"/>
<evidence type="ECO:0000313" key="3">
    <source>
        <dbReference type="Proteomes" id="UP001165121"/>
    </source>
</evidence>
<organism evidence="2 3">
    <name type="scientific">Phytophthora fragariaefolia</name>
    <dbReference type="NCBI Taxonomy" id="1490495"/>
    <lineage>
        <taxon>Eukaryota</taxon>
        <taxon>Sar</taxon>
        <taxon>Stramenopiles</taxon>
        <taxon>Oomycota</taxon>
        <taxon>Peronosporomycetes</taxon>
        <taxon>Peronosporales</taxon>
        <taxon>Peronosporaceae</taxon>
        <taxon>Phytophthora</taxon>
    </lineage>
</organism>
<protein>
    <submittedName>
        <fullName evidence="2">Unnamed protein product</fullName>
    </submittedName>
</protein>
<dbReference type="OrthoDB" id="117590at2759"/>
<dbReference type="EMBL" id="BSXT01004770">
    <property type="protein sequence ID" value="GMF58896.1"/>
    <property type="molecule type" value="Genomic_DNA"/>
</dbReference>
<dbReference type="PANTHER" id="PTHR33714:SF3">
    <property type="entry name" value="COUNTING FACTOR-ASSOCIATED PROTEIN A-RELATED"/>
    <property type="match status" value="1"/>
</dbReference>
<accession>A0A9W7D591</accession>
<dbReference type="Proteomes" id="UP001165121">
    <property type="component" value="Unassembled WGS sequence"/>
</dbReference>
<evidence type="ECO:0000313" key="2">
    <source>
        <dbReference type="EMBL" id="GMF58896.1"/>
    </source>
</evidence>
<reference evidence="2" key="1">
    <citation type="submission" date="2023-04" db="EMBL/GenBank/DDBJ databases">
        <title>Phytophthora fragariaefolia NBRC 109709.</title>
        <authorList>
            <person name="Ichikawa N."/>
            <person name="Sato H."/>
            <person name="Tonouchi N."/>
        </authorList>
    </citation>
    <scope>NUCLEOTIDE SEQUENCE</scope>
    <source>
        <strain evidence="2">NBRC 109709</strain>
    </source>
</reference>
<feature type="region of interest" description="Disordered" evidence="1">
    <location>
        <begin position="567"/>
        <end position="637"/>
    </location>
</feature>
<keyword evidence="3" id="KW-1185">Reference proteome</keyword>